<name>A0A9P1GMK9_9DINO</name>
<dbReference type="AlphaFoldDB" id="A0A9P1GMK9"/>
<accession>A0A9P1GMK9</accession>
<proteinExistence type="predicted"/>
<dbReference type="EMBL" id="CAMXCT020006645">
    <property type="protein sequence ID" value="CAL1170988.1"/>
    <property type="molecule type" value="Genomic_DNA"/>
</dbReference>
<dbReference type="OrthoDB" id="406453at2759"/>
<protein>
    <submittedName>
        <fullName evidence="2">Uncharacterized protein</fullName>
    </submittedName>
</protein>
<reference evidence="2" key="1">
    <citation type="submission" date="2022-10" db="EMBL/GenBank/DDBJ databases">
        <authorList>
            <person name="Chen Y."/>
            <person name="Dougan E. K."/>
            <person name="Chan C."/>
            <person name="Rhodes N."/>
            <person name="Thang M."/>
        </authorList>
    </citation>
    <scope>NUCLEOTIDE SEQUENCE</scope>
</reference>
<dbReference type="EMBL" id="CAMXCT030006645">
    <property type="protein sequence ID" value="CAL4804925.1"/>
    <property type="molecule type" value="Genomic_DNA"/>
</dbReference>
<evidence type="ECO:0000256" key="1">
    <source>
        <dbReference type="SAM" id="MobiDB-lite"/>
    </source>
</evidence>
<sequence>MANEKTLRSSKKAASNSKSVAKASKEQRASAKKEAAAAAREAAKAKKRRQAMSDEKLLKVVNGLIEGAPGVSAPRPLPLSALTKHKGVAWQWLEEGRMRYPIPIGCNRPLSPFNSD</sequence>
<feature type="region of interest" description="Disordered" evidence="1">
    <location>
        <begin position="1"/>
        <end position="53"/>
    </location>
</feature>
<comment type="caution">
    <text evidence="2">The sequence shown here is derived from an EMBL/GenBank/DDBJ whole genome shotgun (WGS) entry which is preliminary data.</text>
</comment>
<evidence type="ECO:0000313" key="2">
    <source>
        <dbReference type="EMBL" id="CAI4017613.1"/>
    </source>
</evidence>
<evidence type="ECO:0000313" key="4">
    <source>
        <dbReference type="Proteomes" id="UP001152797"/>
    </source>
</evidence>
<organism evidence="2">
    <name type="scientific">Cladocopium goreaui</name>
    <dbReference type="NCBI Taxonomy" id="2562237"/>
    <lineage>
        <taxon>Eukaryota</taxon>
        <taxon>Sar</taxon>
        <taxon>Alveolata</taxon>
        <taxon>Dinophyceae</taxon>
        <taxon>Suessiales</taxon>
        <taxon>Symbiodiniaceae</taxon>
        <taxon>Cladocopium</taxon>
    </lineage>
</organism>
<dbReference type="EMBL" id="CAMXCT010006645">
    <property type="protein sequence ID" value="CAI4017613.1"/>
    <property type="molecule type" value="Genomic_DNA"/>
</dbReference>
<feature type="compositionally biased region" description="Basic and acidic residues" evidence="1">
    <location>
        <begin position="23"/>
        <end position="35"/>
    </location>
</feature>
<keyword evidence="4" id="KW-1185">Reference proteome</keyword>
<feature type="compositionally biased region" description="Low complexity" evidence="1">
    <location>
        <begin position="12"/>
        <end position="22"/>
    </location>
</feature>
<reference evidence="3 4" key="2">
    <citation type="submission" date="2024-05" db="EMBL/GenBank/DDBJ databases">
        <authorList>
            <person name="Chen Y."/>
            <person name="Shah S."/>
            <person name="Dougan E. K."/>
            <person name="Thang M."/>
            <person name="Chan C."/>
        </authorList>
    </citation>
    <scope>NUCLEOTIDE SEQUENCE [LARGE SCALE GENOMIC DNA]</scope>
</reference>
<gene>
    <name evidence="2" type="ORF">C1SCF055_LOCUS42244</name>
</gene>
<evidence type="ECO:0000313" key="3">
    <source>
        <dbReference type="EMBL" id="CAL4804925.1"/>
    </source>
</evidence>
<dbReference type="Proteomes" id="UP001152797">
    <property type="component" value="Unassembled WGS sequence"/>
</dbReference>